<comment type="caution">
    <text evidence="2">The sequence shown here is derived from an EMBL/GenBank/DDBJ whole genome shotgun (WGS) entry which is preliminary data.</text>
</comment>
<dbReference type="EMBL" id="RBTN01000287">
    <property type="protein sequence ID" value="RMT70581.1"/>
    <property type="molecule type" value="Genomic_DNA"/>
</dbReference>
<gene>
    <name evidence="2" type="ORF">ALP42_02237</name>
</gene>
<keyword evidence="1" id="KW-0472">Membrane</keyword>
<keyword evidence="1" id="KW-1133">Transmembrane helix</keyword>
<proteinExistence type="predicted"/>
<evidence type="ECO:0000313" key="2">
    <source>
        <dbReference type="EMBL" id="RMT70581.1"/>
    </source>
</evidence>
<evidence type="ECO:0000313" key="3">
    <source>
        <dbReference type="Proteomes" id="UP000268636"/>
    </source>
</evidence>
<dbReference type="Proteomes" id="UP000268636">
    <property type="component" value="Unassembled WGS sequence"/>
</dbReference>
<accession>A0AB74BCF0</accession>
<organism evidence="2 3">
    <name type="scientific">Pseudomonas savastanoi pv. nerii</name>
    <dbReference type="NCBI Taxonomy" id="360921"/>
    <lineage>
        <taxon>Bacteria</taxon>
        <taxon>Pseudomonadati</taxon>
        <taxon>Pseudomonadota</taxon>
        <taxon>Gammaproteobacteria</taxon>
        <taxon>Pseudomonadales</taxon>
        <taxon>Pseudomonadaceae</taxon>
        <taxon>Pseudomonas</taxon>
    </lineage>
</organism>
<sequence length="144" mass="15416">MTRSEVRQKLEMAWWRQLGLTLAPLLVVCVFFGASEPLIPVLAIPLFIAGIGSMFVSLKPFGAYKRALTATQAALDTPEEPAAWLKLAAVRRMAFLAAGLPAWIAAIAVLFGLHPLPVCLLAFASAVLLLPIPHSCAFPLIDPG</sequence>
<feature type="transmembrane region" description="Helical" evidence="1">
    <location>
        <begin position="39"/>
        <end position="58"/>
    </location>
</feature>
<dbReference type="AlphaFoldDB" id="A0AB74BCF0"/>
<feature type="transmembrane region" description="Helical" evidence="1">
    <location>
        <begin position="12"/>
        <end position="33"/>
    </location>
</feature>
<protein>
    <submittedName>
        <fullName evidence="2">Permease of the major facilitator superfamily</fullName>
    </submittedName>
</protein>
<feature type="transmembrane region" description="Helical" evidence="1">
    <location>
        <begin position="94"/>
        <end position="114"/>
    </location>
</feature>
<reference evidence="2 3" key="1">
    <citation type="submission" date="2018-08" db="EMBL/GenBank/DDBJ databases">
        <title>Recombination of ecologically and evolutionarily significant loci maintains genetic cohesion in the Pseudomonas syringae species complex.</title>
        <authorList>
            <person name="Dillon M."/>
            <person name="Thakur S."/>
            <person name="Almeida R.N.D."/>
            <person name="Weir B.S."/>
            <person name="Guttman D.S."/>
        </authorList>
    </citation>
    <scope>NUCLEOTIDE SEQUENCE [LARGE SCALE GENOMIC DNA]</scope>
    <source>
        <strain evidence="2 3">ICMP 13786</strain>
    </source>
</reference>
<name>A0AB74BCF0_PSESS</name>
<evidence type="ECO:0000256" key="1">
    <source>
        <dbReference type="SAM" id="Phobius"/>
    </source>
</evidence>
<keyword evidence="1" id="KW-0812">Transmembrane</keyword>